<keyword evidence="6" id="KW-0325">Glycoprotein</keyword>
<dbReference type="InterPro" id="IPR002110">
    <property type="entry name" value="Ankyrin_rpt"/>
</dbReference>
<dbReference type="Pfam" id="PF22939">
    <property type="entry name" value="WHD_GPIID"/>
    <property type="match status" value="1"/>
</dbReference>
<feature type="domain" description="DUF7708" evidence="11">
    <location>
        <begin position="255"/>
        <end position="359"/>
    </location>
</feature>
<dbReference type="InterPro" id="IPR054471">
    <property type="entry name" value="GPIID_WHD"/>
</dbReference>
<keyword evidence="2" id="KW-0716">Sensory transduction</keyword>
<keyword evidence="7" id="KW-0407">Ion channel</keyword>
<organism evidence="13 14">
    <name type="scientific">Discina gigas</name>
    <dbReference type="NCBI Taxonomy" id="1032678"/>
    <lineage>
        <taxon>Eukaryota</taxon>
        <taxon>Fungi</taxon>
        <taxon>Dikarya</taxon>
        <taxon>Ascomycota</taxon>
        <taxon>Pezizomycotina</taxon>
        <taxon>Pezizomycetes</taxon>
        <taxon>Pezizales</taxon>
        <taxon>Discinaceae</taxon>
        <taxon>Discina</taxon>
    </lineage>
</organism>
<feature type="repeat" description="ANK" evidence="8">
    <location>
        <begin position="1726"/>
        <end position="1755"/>
    </location>
</feature>
<dbReference type="Proteomes" id="UP001447188">
    <property type="component" value="Unassembled WGS sequence"/>
</dbReference>
<feature type="repeat" description="ANK" evidence="8">
    <location>
        <begin position="1525"/>
        <end position="1557"/>
    </location>
</feature>
<keyword evidence="1" id="KW-0813">Transport</keyword>
<evidence type="ECO:0000256" key="6">
    <source>
        <dbReference type="ARBA" id="ARBA00023180"/>
    </source>
</evidence>
<feature type="repeat" description="ANK" evidence="8">
    <location>
        <begin position="1591"/>
        <end position="1623"/>
    </location>
</feature>
<feature type="repeat" description="ANK" evidence="8">
    <location>
        <begin position="1756"/>
        <end position="1788"/>
    </location>
</feature>
<dbReference type="Pfam" id="PF12796">
    <property type="entry name" value="Ank_2"/>
    <property type="match status" value="6"/>
</dbReference>
<evidence type="ECO:0000259" key="11">
    <source>
        <dbReference type="Pfam" id="PF24809"/>
    </source>
</evidence>
<feature type="compositionally biased region" description="Polar residues" evidence="9">
    <location>
        <begin position="1"/>
        <end position="22"/>
    </location>
</feature>
<dbReference type="InterPro" id="IPR036770">
    <property type="entry name" value="Ankyrin_rpt-contain_sf"/>
</dbReference>
<evidence type="ECO:0000259" key="10">
    <source>
        <dbReference type="Pfam" id="PF22939"/>
    </source>
</evidence>
<dbReference type="Gene3D" id="3.40.50.300">
    <property type="entry name" value="P-loop containing nucleotide triphosphate hydrolases"/>
    <property type="match status" value="1"/>
</dbReference>
<evidence type="ECO:0000256" key="3">
    <source>
        <dbReference type="ARBA" id="ARBA00022737"/>
    </source>
</evidence>
<evidence type="ECO:0000313" key="13">
    <source>
        <dbReference type="EMBL" id="KAL0631374.1"/>
    </source>
</evidence>
<dbReference type="InterPro" id="IPR056884">
    <property type="entry name" value="NPHP3-like_N"/>
</dbReference>
<gene>
    <name evidence="13" type="ORF">Q9L58_009763</name>
</gene>
<dbReference type="Pfam" id="PF24809">
    <property type="entry name" value="DUF7708"/>
    <property type="match status" value="1"/>
</dbReference>
<protein>
    <submittedName>
        <fullName evidence="13">Uncharacterized protein</fullName>
    </submittedName>
</protein>
<dbReference type="PANTHER" id="PTHR47143:SF1">
    <property type="entry name" value="ION_TRANS DOMAIN-CONTAINING PROTEIN"/>
    <property type="match status" value="1"/>
</dbReference>
<feature type="domain" description="GPI inositol-deacylase winged helix" evidence="10">
    <location>
        <begin position="792"/>
        <end position="871"/>
    </location>
</feature>
<accession>A0ABR3G603</accession>
<dbReference type="PROSITE" id="PS50088">
    <property type="entry name" value="ANK_REPEAT"/>
    <property type="match status" value="16"/>
</dbReference>
<feature type="repeat" description="ANK" evidence="8">
    <location>
        <begin position="1370"/>
        <end position="1402"/>
    </location>
</feature>
<dbReference type="PROSITE" id="PS50297">
    <property type="entry name" value="ANK_REP_REGION"/>
    <property type="match status" value="11"/>
</dbReference>
<dbReference type="InterPro" id="IPR027417">
    <property type="entry name" value="P-loop_NTPase"/>
</dbReference>
<evidence type="ECO:0000256" key="4">
    <source>
        <dbReference type="ARBA" id="ARBA00023043"/>
    </source>
</evidence>
<dbReference type="Pfam" id="PF24883">
    <property type="entry name" value="NPHP3_N"/>
    <property type="match status" value="1"/>
</dbReference>
<sequence length="1816" mass="194814">MSTTSEPSGSSRLRNRLNNAWNKTKRSLSPRSPEPLVTTVSEVLASGTHPAIPGKKKRMGLSFRHRVSSSKSAGSIDQITSSPAAIPAAKSSSTKTGKAGGLPRHEGPLSTPSGKLTTKNDGNMIPSICISQDNSLLVTTPGPGPGAKLITSNLAMPQKKSSIAEPLLLGSRASDNHSGKIIQPTKIVPRTCWEKAIDELTDKQRKTLEAFRIGNSKTFEAEIKTLRSLKDGCTNNLSPGPTDKKPIMTRVRIHNILKKMEKYAIIGDIAIQQNPNIVALVWAGVRFCLQVALNDMHTFEAVSSALDDIASIMGSCRIYESIYSRDFESAKAVIGQLPPLYAHCLRFMAEAIDYFHTKAPSESHVASWNGTEGANSEIERVAEGVTNPFETRFKPLIGEISSGNGELERRCAVASRQLQDQMNESQKEQFAKLNDHLTQFRLDISGVSTDVKGLLAHVSGEKRREVLKWLSEVDVNAHHEKARDLRFDDTGGWLFGKPAFEDWIEMDCSSVMWLNGKSMTMVAIWWRNRIVYPQADSGEIAGSGKTILSSLVIDTLIETYKSVPTIYFYCHYGESERRQTSSIIGSLLKQISTTPSGVCEKLDPQMVSIFDDGARLNVKSSKRLFAAALSRFEKAFIVVDALDECSEEERKSVVVFLARQLISETRCHLKIFLTSRPENDLRQLLKNNPCLQIDPNEISKDITTFVTGSLTEHITNGALLDGNVTAALKEDLIQTLSEQADGMFLWAKLQLDYICKQGNEKEVRTQLTKLPRDLNSTYDRIWARINTADDTEKKWALRTLQWVLRAKRPLNPWEILEATALEPFDTSFDQSRMASSLEYLTRVCGNFVALDEQTNCVRFAHYSVQEFLAKKPEFDSAADHIAEVCLTVLSNEEVGCSGRGSSTTVQWANSYRQVPGGHLYIYATCHWPSHCEYWEVIDGRRANLIEQFLLNKQCLEDWSIYHQLELTSLKSVYDVASYFNLPVILQHLQQLSPHDYDFVCAQSLALFYAAYGGHTTIVKLLLNAGADANSEGIMPYAVRSGSVEVVGLLLNSGAVVDSQGTLRVATRRGFEEAVKLMLDAGADANTEGVLRIAVHFRFERIVELLLNAGADAKSDGVLRVAVEHKLEGVVKLLFNAGADANTEGVLRVAVKRNFRRIVELFLNAGANANTDGVLQVAVKGKFEEIEELLLNAGADVNTEGVLLSAVCSGFVECVERLLNAGADANADGVLRAAVDGGFERIIELLLSAGADTNSQGALQAAAQRSFGEVMELLDNASTAINAQDALEMVVLRGPGRIVELLLNSGADVNAEGVLHVAAKGGFEEVLKLLFSSGADANSQGTLQRAAKGNFVETLKLLLNAGADANNTIKENISALQAAAAGGLEKIVELLLNAGADVNAQDGWYGSALQVSARGGFEKVMELLLNAGADVNPRHGRFGYALRAAAKGGFEKIVELLLNAGSDANDQDALQQAARGGFGKVVELLLNAGADANSQGALQQSARGGFRTVVELLLNAGADVNALFAGDISALQAAAAGGFETVVELLLNVGADVNIQGGWYGSALRASAKGGFENVVKLLLDAGCDVNASGGECGSALYAAAKGGFENIVKLLLNAGSDVNAQGGGRGSALQAAARRGRERIVELLLNAGADVNAQGGEYGSALQGAAIGGFEKVVELLLVAGADVNAQGETSASALQAAAGRGRERVVKLLLDAGANVNAHGDGCGSALQAAAGRGGERIVELLLNAGADVNAEGGECGSALQAAAGRGRIRVVELLLNAGANVNVQDRKSRSALKIAGDGGFPKVMRLLINAGAES</sequence>
<feature type="repeat" description="ANK" evidence="8">
    <location>
        <begin position="1624"/>
        <end position="1656"/>
    </location>
</feature>
<feature type="compositionally biased region" description="Polar residues" evidence="9">
    <location>
        <begin position="69"/>
        <end position="78"/>
    </location>
</feature>
<feature type="repeat" description="ANK" evidence="8">
    <location>
        <begin position="1001"/>
        <end position="1033"/>
    </location>
</feature>
<feature type="repeat" description="ANK" evidence="8">
    <location>
        <begin position="1281"/>
        <end position="1313"/>
    </location>
</feature>
<dbReference type="SMART" id="SM00248">
    <property type="entry name" value="ANK"/>
    <property type="match status" value="19"/>
</dbReference>
<feature type="repeat" description="ANK" evidence="8">
    <location>
        <begin position="1309"/>
        <end position="1341"/>
    </location>
</feature>
<dbReference type="Gene3D" id="1.25.40.20">
    <property type="entry name" value="Ankyrin repeat-containing domain"/>
    <property type="match status" value="5"/>
</dbReference>
<reference evidence="13 14" key="1">
    <citation type="submission" date="2024-02" db="EMBL/GenBank/DDBJ databases">
        <title>Discinaceae phylogenomics.</title>
        <authorList>
            <person name="Dirks A.C."/>
            <person name="James T.Y."/>
        </authorList>
    </citation>
    <scope>NUCLEOTIDE SEQUENCE [LARGE SCALE GENOMIC DNA]</scope>
    <source>
        <strain evidence="13 14">ACD0624</strain>
    </source>
</reference>
<feature type="repeat" description="ANK" evidence="8">
    <location>
        <begin position="1464"/>
        <end position="1496"/>
    </location>
</feature>
<dbReference type="EMBL" id="JBBBZM010000258">
    <property type="protein sequence ID" value="KAL0631374.1"/>
    <property type="molecule type" value="Genomic_DNA"/>
</dbReference>
<keyword evidence="3" id="KW-0677">Repeat</keyword>
<feature type="repeat" description="ANK" evidence="8">
    <location>
        <begin position="1492"/>
        <end position="1524"/>
    </location>
</feature>
<dbReference type="Pfam" id="PF00023">
    <property type="entry name" value="Ank"/>
    <property type="match status" value="2"/>
</dbReference>
<feature type="repeat" description="ANK" evidence="8">
    <location>
        <begin position="1657"/>
        <end position="1689"/>
    </location>
</feature>
<feature type="repeat" description="ANK" evidence="8">
    <location>
        <begin position="1690"/>
        <end position="1722"/>
    </location>
</feature>
<feature type="compositionally biased region" description="Low complexity" evidence="9">
    <location>
        <begin position="79"/>
        <end position="95"/>
    </location>
</feature>
<evidence type="ECO:0000256" key="8">
    <source>
        <dbReference type="PROSITE-ProRule" id="PRU00023"/>
    </source>
</evidence>
<evidence type="ECO:0000256" key="7">
    <source>
        <dbReference type="ARBA" id="ARBA00023303"/>
    </source>
</evidence>
<feature type="repeat" description="ANK" evidence="8">
    <location>
        <begin position="1406"/>
        <end position="1435"/>
    </location>
</feature>
<feature type="domain" description="Nephrocystin 3-like N-terminal" evidence="12">
    <location>
        <begin position="540"/>
        <end position="676"/>
    </location>
</feature>
<keyword evidence="5" id="KW-0406">Ion transport</keyword>
<feature type="repeat" description="ANK" evidence="8">
    <location>
        <begin position="1057"/>
        <end position="1089"/>
    </location>
</feature>
<keyword evidence="14" id="KW-1185">Reference proteome</keyword>
<evidence type="ECO:0000259" key="12">
    <source>
        <dbReference type="Pfam" id="PF24883"/>
    </source>
</evidence>
<evidence type="ECO:0000256" key="1">
    <source>
        <dbReference type="ARBA" id="ARBA00022448"/>
    </source>
</evidence>
<keyword evidence="4 8" id="KW-0040">ANK repeat</keyword>
<evidence type="ECO:0000313" key="14">
    <source>
        <dbReference type="Proteomes" id="UP001447188"/>
    </source>
</evidence>
<name>A0ABR3G603_9PEZI</name>
<feature type="region of interest" description="Disordered" evidence="9">
    <location>
        <begin position="1"/>
        <end position="117"/>
    </location>
</feature>
<feature type="repeat" description="ANK" evidence="8">
    <location>
        <begin position="1440"/>
        <end position="1468"/>
    </location>
</feature>
<dbReference type="InterPro" id="IPR056125">
    <property type="entry name" value="DUF7708"/>
</dbReference>
<evidence type="ECO:0000256" key="5">
    <source>
        <dbReference type="ARBA" id="ARBA00023065"/>
    </source>
</evidence>
<dbReference type="SUPFAM" id="SSF52540">
    <property type="entry name" value="P-loop containing nucleoside triphosphate hydrolases"/>
    <property type="match status" value="1"/>
</dbReference>
<comment type="caution">
    <text evidence="13">The sequence shown here is derived from an EMBL/GenBank/DDBJ whole genome shotgun (WGS) entry which is preliminary data.</text>
</comment>
<feature type="compositionally biased region" description="Basic residues" evidence="9">
    <location>
        <begin position="54"/>
        <end position="68"/>
    </location>
</feature>
<evidence type="ECO:0000256" key="9">
    <source>
        <dbReference type="SAM" id="MobiDB-lite"/>
    </source>
</evidence>
<dbReference type="InterPro" id="IPR052076">
    <property type="entry name" value="TRP_cation_channel"/>
</dbReference>
<dbReference type="PANTHER" id="PTHR47143">
    <property type="entry name" value="TRANSIENT RECEPTOR POTENTIAL CATION CHANNEL PROTEIN PAINLESS"/>
    <property type="match status" value="1"/>
</dbReference>
<dbReference type="SUPFAM" id="SSF48403">
    <property type="entry name" value="Ankyrin repeat"/>
    <property type="match status" value="3"/>
</dbReference>
<proteinExistence type="predicted"/>
<evidence type="ECO:0000256" key="2">
    <source>
        <dbReference type="ARBA" id="ARBA00022606"/>
    </source>
</evidence>